<dbReference type="Gene3D" id="2.30.110.10">
    <property type="entry name" value="Electron Transport, Fmn-binding Protein, Chain A"/>
    <property type="match status" value="1"/>
</dbReference>
<reference evidence="1 2" key="1">
    <citation type="journal article" date="2016" name="Nat. Commun.">
        <title>Thousands of microbial genomes shed light on interconnected biogeochemical processes in an aquifer system.</title>
        <authorList>
            <person name="Anantharaman K."/>
            <person name="Brown C.T."/>
            <person name="Hug L.A."/>
            <person name="Sharon I."/>
            <person name="Castelle C.J."/>
            <person name="Probst A.J."/>
            <person name="Thomas B.C."/>
            <person name="Singh A."/>
            <person name="Wilkins M.J."/>
            <person name="Karaoz U."/>
            <person name="Brodie E.L."/>
            <person name="Williams K.H."/>
            <person name="Hubbard S.S."/>
            <person name="Banfield J.F."/>
        </authorList>
    </citation>
    <scope>NUCLEOTIDE SEQUENCE [LARGE SCALE GENOMIC DNA]</scope>
</reference>
<sequence length="152" mass="17442">MSREMTAEEINNFLNSEWIGVLSMKYEEGVYAVPLPYIYDDRTLSFVLMSGGKVMTLVENMAEVCFTVFKADKDKTSKWCSVIAQGKIEKVTRKEELIYLLDLMEDVFCQVMVRKAENTDEVFRAYRSSVLASPDDSNILKLKIGNMSGRFF</sequence>
<dbReference type="SUPFAM" id="SSF50475">
    <property type="entry name" value="FMN-binding split barrel"/>
    <property type="match status" value="1"/>
</dbReference>
<dbReference type="Pfam" id="PF12900">
    <property type="entry name" value="Pyridox_ox_2"/>
    <property type="match status" value="1"/>
</dbReference>
<comment type="caution">
    <text evidence="1">The sequence shown here is derived from an EMBL/GenBank/DDBJ whole genome shotgun (WGS) entry which is preliminary data.</text>
</comment>
<accession>A0A1F7RWB4</accession>
<evidence type="ECO:0008006" key="3">
    <source>
        <dbReference type="Google" id="ProtNLM"/>
    </source>
</evidence>
<evidence type="ECO:0000313" key="1">
    <source>
        <dbReference type="EMBL" id="OGL45741.1"/>
    </source>
</evidence>
<organism evidence="1 2">
    <name type="scientific">Candidatus Schekmanbacteria bacterium RBG_16_38_11</name>
    <dbReference type="NCBI Taxonomy" id="1817880"/>
    <lineage>
        <taxon>Bacteria</taxon>
        <taxon>Candidatus Schekmaniibacteriota</taxon>
    </lineage>
</organism>
<dbReference type="AlphaFoldDB" id="A0A1F7RWB4"/>
<protein>
    <recommendedName>
        <fullName evidence="3">Pyridoxamine 5'-phosphate oxidase putative domain-containing protein</fullName>
    </recommendedName>
</protein>
<dbReference type="InterPro" id="IPR012349">
    <property type="entry name" value="Split_barrel_FMN-bd"/>
</dbReference>
<proteinExistence type="predicted"/>
<gene>
    <name evidence="1" type="ORF">A2149_07585</name>
</gene>
<dbReference type="EMBL" id="MGDF01000080">
    <property type="protein sequence ID" value="OGL45741.1"/>
    <property type="molecule type" value="Genomic_DNA"/>
</dbReference>
<name>A0A1F7RWB4_9BACT</name>
<dbReference type="InterPro" id="IPR024747">
    <property type="entry name" value="Pyridox_Oxase-rel"/>
</dbReference>
<evidence type="ECO:0000313" key="2">
    <source>
        <dbReference type="Proteomes" id="UP000178435"/>
    </source>
</evidence>
<dbReference type="Proteomes" id="UP000178435">
    <property type="component" value="Unassembled WGS sequence"/>
</dbReference>